<reference evidence="10" key="1">
    <citation type="journal article" date="2019" name="bioRxiv">
        <title>The Genome of the Zebra Mussel, Dreissena polymorpha: A Resource for Invasive Species Research.</title>
        <authorList>
            <person name="McCartney M.A."/>
            <person name="Auch B."/>
            <person name="Kono T."/>
            <person name="Mallez S."/>
            <person name="Zhang Y."/>
            <person name="Obille A."/>
            <person name="Becker A."/>
            <person name="Abrahante J.E."/>
            <person name="Garbe J."/>
            <person name="Badalamenti J.P."/>
            <person name="Herman A."/>
            <person name="Mangelson H."/>
            <person name="Liachko I."/>
            <person name="Sullivan S."/>
            <person name="Sone E.D."/>
            <person name="Koren S."/>
            <person name="Silverstein K.A.T."/>
            <person name="Beckman K.B."/>
            <person name="Gohl D.M."/>
        </authorList>
    </citation>
    <scope>NUCLEOTIDE SEQUENCE</scope>
    <source>
        <strain evidence="10">Duluth1</strain>
        <tissue evidence="10">Whole animal</tissue>
    </source>
</reference>
<gene>
    <name evidence="10" type="ORF">DPMN_120883</name>
</gene>
<evidence type="ECO:0000256" key="8">
    <source>
        <dbReference type="SAM" id="Phobius"/>
    </source>
</evidence>
<dbReference type="Proteomes" id="UP000828390">
    <property type="component" value="Unassembled WGS sequence"/>
</dbReference>
<keyword evidence="2 8" id="KW-0812">Transmembrane</keyword>
<keyword evidence="3 8" id="KW-1133">Transmembrane helix</keyword>
<dbReference type="SUPFAM" id="SSF81321">
    <property type="entry name" value="Family A G protein-coupled receptor-like"/>
    <property type="match status" value="1"/>
</dbReference>
<keyword evidence="4" id="KW-0297">G-protein coupled receptor</keyword>
<comment type="subcellular location">
    <subcellularLocation>
        <location evidence="1">Membrane</location>
        <topology evidence="1">Multi-pass membrane protein</topology>
    </subcellularLocation>
</comment>
<evidence type="ECO:0000256" key="7">
    <source>
        <dbReference type="ARBA" id="ARBA00023224"/>
    </source>
</evidence>
<dbReference type="Gene3D" id="1.20.1070.10">
    <property type="entry name" value="Rhodopsin 7-helix transmembrane proteins"/>
    <property type="match status" value="1"/>
</dbReference>
<evidence type="ECO:0000256" key="1">
    <source>
        <dbReference type="ARBA" id="ARBA00004141"/>
    </source>
</evidence>
<protein>
    <recommendedName>
        <fullName evidence="9">G-protein coupled receptors family 1 profile domain-containing protein</fullName>
    </recommendedName>
</protein>
<organism evidence="10 11">
    <name type="scientific">Dreissena polymorpha</name>
    <name type="common">Zebra mussel</name>
    <name type="synonym">Mytilus polymorpha</name>
    <dbReference type="NCBI Taxonomy" id="45954"/>
    <lineage>
        <taxon>Eukaryota</taxon>
        <taxon>Metazoa</taxon>
        <taxon>Spiralia</taxon>
        <taxon>Lophotrochozoa</taxon>
        <taxon>Mollusca</taxon>
        <taxon>Bivalvia</taxon>
        <taxon>Autobranchia</taxon>
        <taxon>Heteroconchia</taxon>
        <taxon>Euheterodonta</taxon>
        <taxon>Imparidentia</taxon>
        <taxon>Neoheterodontei</taxon>
        <taxon>Myida</taxon>
        <taxon>Dreissenoidea</taxon>
        <taxon>Dreissenidae</taxon>
        <taxon>Dreissena</taxon>
    </lineage>
</organism>
<dbReference type="GO" id="GO:0043005">
    <property type="term" value="C:neuron projection"/>
    <property type="evidence" value="ECO:0007669"/>
    <property type="project" value="TreeGrafter"/>
</dbReference>
<reference evidence="10" key="2">
    <citation type="submission" date="2020-11" db="EMBL/GenBank/DDBJ databases">
        <authorList>
            <person name="McCartney M.A."/>
            <person name="Auch B."/>
            <person name="Kono T."/>
            <person name="Mallez S."/>
            <person name="Becker A."/>
            <person name="Gohl D.M."/>
            <person name="Silverstein K.A.T."/>
            <person name="Koren S."/>
            <person name="Bechman K.B."/>
            <person name="Herman A."/>
            <person name="Abrahante J.E."/>
            <person name="Garbe J."/>
        </authorList>
    </citation>
    <scope>NUCLEOTIDE SEQUENCE</scope>
    <source>
        <strain evidence="10">Duluth1</strain>
        <tissue evidence="10">Whole animal</tissue>
    </source>
</reference>
<dbReference type="PROSITE" id="PS50262">
    <property type="entry name" value="G_PROTEIN_RECEP_F1_2"/>
    <property type="match status" value="1"/>
</dbReference>
<dbReference type="Pfam" id="PF00001">
    <property type="entry name" value="7tm_1"/>
    <property type="match status" value="1"/>
</dbReference>
<dbReference type="InterPro" id="IPR000276">
    <property type="entry name" value="GPCR_Rhodpsn"/>
</dbReference>
<comment type="caution">
    <text evidence="10">The sequence shown here is derived from an EMBL/GenBank/DDBJ whole genome shotgun (WGS) entry which is preliminary data.</text>
</comment>
<evidence type="ECO:0000256" key="3">
    <source>
        <dbReference type="ARBA" id="ARBA00022989"/>
    </source>
</evidence>
<evidence type="ECO:0000313" key="10">
    <source>
        <dbReference type="EMBL" id="KAH3819150.1"/>
    </source>
</evidence>
<dbReference type="PANTHER" id="PTHR24235:SF29">
    <property type="entry name" value="GH23382P"/>
    <property type="match status" value="1"/>
</dbReference>
<dbReference type="PANTHER" id="PTHR24235">
    <property type="entry name" value="NEUROPEPTIDE Y RECEPTOR"/>
    <property type="match status" value="1"/>
</dbReference>
<evidence type="ECO:0000256" key="2">
    <source>
        <dbReference type="ARBA" id="ARBA00022692"/>
    </source>
</evidence>
<feature type="transmembrane region" description="Helical" evidence="8">
    <location>
        <begin position="65"/>
        <end position="87"/>
    </location>
</feature>
<feature type="domain" description="G-protein coupled receptors family 1 profile" evidence="9">
    <location>
        <begin position="45"/>
        <end position="143"/>
    </location>
</feature>
<evidence type="ECO:0000313" key="11">
    <source>
        <dbReference type="Proteomes" id="UP000828390"/>
    </source>
</evidence>
<dbReference type="CDD" id="cd00637">
    <property type="entry name" value="7tm_classA_rhodopsin-like"/>
    <property type="match status" value="1"/>
</dbReference>
<dbReference type="EMBL" id="JAIWYP010000005">
    <property type="protein sequence ID" value="KAH3819150.1"/>
    <property type="molecule type" value="Genomic_DNA"/>
</dbReference>
<evidence type="ECO:0000256" key="6">
    <source>
        <dbReference type="ARBA" id="ARBA00023170"/>
    </source>
</evidence>
<feature type="transmembrane region" description="Helical" evidence="8">
    <location>
        <begin position="99"/>
        <end position="124"/>
    </location>
</feature>
<dbReference type="GO" id="GO:0042923">
    <property type="term" value="F:neuropeptide binding"/>
    <property type="evidence" value="ECO:0007669"/>
    <property type="project" value="TreeGrafter"/>
</dbReference>
<dbReference type="GO" id="GO:0005886">
    <property type="term" value="C:plasma membrane"/>
    <property type="evidence" value="ECO:0007669"/>
    <property type="project" value="TreeGrafter"/>
</dbReference>
<keyword evidence="6" id="KW-0675">Receptor</keyword>
<keyword evidence="11" id="KW-1185">Reference proteome</keyword>
<keyword evidence="7" id="KW-0807">Transducer</keyword>
<sequence length="143" mass="15303">MNILDTNSTTGEETNMMSSYVTENPFLGITYVIILGVTSVVGTFGNGLILYVVSVKKIIGKVESIFILNLAVSDIFVTAVANVISLLGKVKGEQYINSIPGLCVVVASICTVTCVSSLTTIMVMSINRYVLGNSEARNQQLDK</sequence>
<dbReference type="PRINTS" id="PR00237">
    <property type="entry name" value="GPCRRHODOPSN"/>
</dbReference>
<name>A0A9D4GPR8_DREPO</name>
<dbReference type="AlphaFoldDB" id="A0A9D4GPR8"/>
<evidence type="ECO:0000256" key="5">
    <source>
        <dbReference type="ARBA" id="ARBA00023136"/>
    </source>
</evidence>
<accession>A0A9D4GPR8</accession>
<proteinExistence type="predicted"/>
<evidence type="ECO:0000259" key="9">
    <source>
        <dbReference type="PROSITE" id="PS50262"/>
    </source>
</evidence>
<feature type="transmembrane region" description="Helical" evidence="8">
    <location>
        <begin position="26"/>
        <end position="53"/>
    </location>
</feature>
<dbReference type="GO" id="GO:0008188">
    <property type="term" value="F:neuropeptide receptor activity"/>
    <property type="evidence" value="ECO:0007669"/>
    <property type="project" value="TreeGrafter"/>
</dbReference>
<dbReference type="InterPro" id="IPR017452">
    <property type="entry name" value="GPCR_Rhodpsn_7TM"/>
</dbReference>
<keyword evidence="5 8" id="KW-0472">Membrane</keyword>
<evidence type="ECO:0000256" key="4">
    <source>
        <dbReference type="ARBA" id="ARBA00023040"/>
    </source>
</evidence>